<dbReference type="AlphaFoldDB" id="K6UXM5"/>
<dbReference type="RefSeq" id="WP_006329184.1">
    <property type="nucleotide sequence ID" value="NZ_BAHC01000006.1"/>
</dbReference>
<reference evidence="1 2" key="1">
    <citation type="submission" date="2012-08" db="EMBL/GenBank/DDBJ databases">
        <title>Whole genome shotgun sequence of Gordonia rhizosphera NBRC 16068.</title>
        <authorList>
            <person name="Takarada H."/>
            <person name="Isaki S."/>
            <person name="Hosoyama A."/>
            <person name="Tsuchikane K."/>
            <person name="Katsumata H."/>
            <person name="Baba S."/>
            <person name="Ohji S."/>
            <person name="Yamazaki S."/>
            <person name="Fujita N."/>
        </authorList>
    </citation>
    <scope>NUCLEOTIDE SEQUENCE [LARGE SCALE GENOMIC DNA]</scope>
    <source>
        <strain evidence="1 2">NBRC 16068</strain>
    </source>
</reference>
<proteinExistence type="predicted"/>
<gene>
    <name evidence="1" type="ORF">GORHZ_006_00170</name>
</gene>
<evidence type="ECO:0000313" key="1">
    <source>
        <dbReference type="EMBL" id="GAB88148.1"/>
    </source>
</evidence>
<dbReference type="Proteomes" id="UP000008363">
    <property type="component" value="Unassembled WGS sequence"/>
</dbReference>
<name>K6UXM5_9ACTN</name>
<keyword evidence="2" id="KW-1185">Reference proteome</keyword>
<evidence type="ECO:0008006" key="3">
    <source>
        <dbReference type="Google" id="ProtNLM"/>
    </source>
</evidence>
<organism evidence="1 2">
    <name type="scientific">Gordonia rhizosphera NBRC 16068</name>
    <dbReference type="NCBI Taxonomy" id="1108045"/>
    <lineage>
        <taxon>Bacteria</taxon>
        <taxon>Bacillati</taxon>
        <taxon>Actinomycetota</taxon>
        <taxon>Actinomycetes</taxon>
        <taxon>Mycobacteriales</taxon>
        <taxon>Gordoniaceae</taxon>
        <taxon>Gordonia</taxon>
    </lineage>
</organism>
<evidence type="ECO:0000313" key="2">
    <source>
        <dbReference type="Proteomes" id="UP000008363"/>
    </source>
</evidence>
<protein>
    <recommendedName>
        <fullName evidence="3">DUF4352 domain-containing protein</fullName>
    </recommendedName>
</protein>
<comment type="caution">
    <text evidence="1">The sequence shown here is derived from an EMBL/GenBank/DDBJ whole genome shotgun (WGS) entry which is preliminary data.</text>
</comment>
<accession>K6UXM5</accession>
<sequence>MGVAAATAMGLIGAVGIVNHHRNACSPAAPNPSRNDFVQENSLKDSLSDAWNKSGGIGEEVRDGDLAFIVSAIEVCNNGYAKVAVAVGNTDDISHDFDPENQRLLRNLPPQTGPIPEGGFECQLCDGIGDRVRINPGDAIATVVRFAIEGDPAIMAVELHDSSLSFGVKVYP</sequence>
<dbReference type="EMBL" id="BAHC01000006">
    <property type="protein sequence ID" value="GAB88148.1"/>
    <property type="molecule type" value="Genomic_DNA"/>
</dbReference>